<reference evidence="1" key="1">
    <citation type="submission" date="2020-10" db="EMBL/GenBank/DDBJ databases">
        <authorList>
            <person name="Gilroy R."/>
        </authorList>
    </citation>
    <scope>NUCLEOTIDE SEQUENCE</scope>
    <source>
        <strain evidence="1">CHK195-11698</strain>
    </source>
</reference>
<evidence type="ECO:0000313" key="1">
    <source>
        <dbReference type="EMBL" id="HIU14051.1"/>
    </source>
</evidence>
<dbReference type="Proteomes" id="UP000824175">
    <property type="component" value="Unassembled WGS sequence"/>
</dbReference>
<dbReference type="AlphaFoldDB" id="A0A9D1L1G0"/>
<organism evidence="1 2">
    <name type="scientific">Candidatus Fimiplasma intestinipullorum</name>
    <dbReference type="NCBI Taxonomy" id="2840825"/>
    <lineage>
        <taxon>Bacteria</taxon>
        <taxon>Bacillati</taxon>
        <taxon>Bacillota</taxon>
        <taxon>Clostridia</taxon>
        <taxon>Eubacteriales</taxon>
        <taxon>Candidatus Fimiplasma</taxon>
    </lineage>
</organism>
<accession>A0A9D1L1G0</accession>
<name>A0A9D1L1G0_9FIRM</name>
<protein>
    <submittedName>
        <fullName evidence="1">Uncharacterized protein</fullName>
    </submittedName>
</protein>
<gene>
    <name evidence="1" type="ORF">IAD15_08285</name>
</gene>
<evidence type="ECO:0000313" key="2">
    <source>
        <dbReference type="Proteomes" id="UP000824175"/>
    </source>
</evidence>
<comment type="caution">
    <text evidence="1">The sequence shown here is derived from an EMBL/GenBank/DDBJ whole genome shotgun (WGS) entry which is preliminary data.</text>
</comment>
<reference evidence="1" key="2">
    <citation type="journal article" date="2021" name="PeerJ">
        <title>Extensive microbial diversity within the chicken gut microbiome revealed by metagenomics and culture.</title>
        <authorList>
            <person name="Gilroy R."/>
            <person name="Ravi A."/>
            <person name="Getino M."/>
            <person name="Pursley I."/>
            <person name="Horton D.L."/>
            <person name="Alikhan N.F."/>
            <person name="Baker D."/>
            <person name="Gharbi K."/>
            <person name="Hall N."/>
            <person name="Watson M."/>
            <person name="Adriaenssens E.M."/>
            <person name="Foster-Nyarko E."/>
            <person name="Jarju S."/>
            <person name="Secka A."/>
            <person name="Antonio M."/>
            <person name="Oren A."/>
            <person name="Chaudhuri R.R."/>
            <person name="La Ragione R."/>
            <person name="Hildebrand F."/>
            <person name="Pallen M.J."/>
        </authorList>
    </citation>
    <scope>NUCLEOTIDE SEQUENCE</scope>
    <source>
        <strain evidence="1">CHK195-11698</strain>
    </source>
</reference>
<dbReference type="EMBL" id="DVMJ01000069">
    <property type="protein sequence ID" value="HIU14051.1"/>
    <property type="molecule type" value="Genomic_DNA"/>
</dbReference>
<proteinExistence type="predicted"/>
<sequence>MKKRIVSIGILCLTFIVLLMPMQIERFYRQIQLGQQRFWDYGNTYQNAELTAAQVVQLYQNSELTADLEKNYATSEAKIREKIEYILLETDFSVTYHVLSISQDVQLVLHQDRPVAMDLVSVELETNVGFMYFVFEAKSCALLEMQCEFNQWFKVDERNLPHYFQDIMHLTEQMYTITCDEATNTLYATTASEYEKKNNDEITYFFKTNLDDLML</sequence>